<dbReference type="Pfam" id="PF00254">
    <property type="entry name" value="FKBP_C"/>
    <property type="match status" value="1"/>
</dbReference>
<evidence type="ECO:0000313" key="6">
    <source>
        <dbReference type="Proteomes" id="UP000241769"/>
    </source>
</evidence>
<dbReference type="GO" id="GO:0003755">
    <property type="term" value="F:peptidyl-prolyl cis-trans isomerase activity"/>
    <property type="evidence" value="ECO:0007669"/>
    <property type="project" value="UniProtKB-KW"/>
</dbReference>
<comment type="caution">
    <text evidence="5">The sequence shown here is derived from an EMBL/GenBank/DDBJ whole genome shotgun (WGS) entry which is preliminary data.</text>
</comment>
<name>A0A2P6MSS4_9EUKA</name>
<reference evidence="5 6" key="1">
    <citation type="journal article" date="2018" name="Genome Biol. Evol.">
        <title>Multiple Roots of Fruiting Body Formation in Amoebozoa.</title>
        <authorList>
            <person name="Hillmann F."/>
            <person name="Forbes G."/>
            <person name="Novohradska S."/>
            <person name="Ferling I."/>
            <person name="Riege K."/>
            <person name="Groth M."/>
            <person name="Westermann M."/>
            <person name="Marz M."/>
            <person name="Spaller T."/>
            <person name="Winckler T."/>
            <person name="Schaap P."/>
            <person name="Glockner G."/>
        </authorList>
    </citation>
    <scope>NUCLEOTIDE SEQUENCE [LARGE SCALE GENOMIC DNA]</scope>
    <source>
        <strain evidence="5 6">Jena</strain>
    </source>
</reference>
<dbReference type="SUPFAM" id="SSF54534">
    <property type="entry name" value="FKBP-like"/>
    <property type="match status" value="1"/>
</dbReference>
<dbReference type="InterPro" id="IPR046357">
    <property type="entry name" value="PPIase_dom_sf"/>
</dbReference>
<evidence type="ECO:0000259" key="4">
    <source>
        <dbReference type="PROSITE" id="PS50059"/>
    </source>
</evidence>
<organism evidence="5 6">
    <name type="scientific">Planoprotostelium fungivorum</name>
    <dbReference type="NCBI Taxonomy" id="1890364"/>
    <lineage>
        <taxon>Eukaryota</taxon>
        <taxon>Amoebozoa</taxon>
        <taxon>Evosea</taxon>
        <taxon>Variosea</taxon>
        <taxon>Cavosteliida</taxon>
        <taxon>Cavosteliaceae</taxon>
        <taxon>Planoprotostelium</taxon>
    </lineage>
</organism>
<dbReference type="InterPro" id="IPR043368">
    <property type="entry name" value="FKBP3"/>
</dbReference>
<evidence type="ECO:0000256" key="1">
    <source>
        <dbReference type="ARBA" id="ARBA00022553"/>
    </source>
</evidence>
<feature type="compositionally biased region" description="Basic and acidic residues" evidence="3">
    <location>
        <begin position="117"/>
        <end position="127"/>
    </location>
</feature>
<accession>A0A2P6MSS4</accession>
<dbReference type="EMBL" id="MDYQ01000441">
    <property type="protein sequence ID" value="PRP74761.1"/>
    <property type="molecule type" value="Genomic_DNA"/>
</dbReference>
<keyword evidence="1" id="KW-0597">Phosphoprotein</keyword>
<dbReference type="Gene3D" id="1.10.720.80">
    <property type="match status" value="1"/>
</dbReference>
<evidence type="ECO:0000313" key="5">
    <source>
        <dbReference type="EMBL" id="PRP74761.1"/>
    </source>
</evidence>
<dbReference type="Gene3D" id="3.10.50.40">
    <property type="match status" value="1"/>
</dbReference>
<dbReference type="InterPro" id="IPR041200">
    <property type="entry name" value="FKBP3_BTHB"/>
</dbReference>
<sequence length="189" mass="21431">MSERRQPEWSAERLAIEKGPELISKGQLMTFLKENASQELLKHFNLADAEGEKRAKKHHAVTAYNRMYELQAFTGPEGDAKFLEGESKQAKEEEEKRKAEEEARANEPIGYKKSVKKAGDKKTYPKRGDTVSVRYKGSFEDGKVFDENMTAIKKKLPPPLKFKVGIGKVIRGWDEGLLTMSVVELLSIE</sequence>
<dbReference type="EC" id="5.2.1.8" evidence="2"/>
<evidence type="ECO:0000256" key="2">
    <source>
        <dbReference type="PROSITE-ProRule" id="PRU00277"/>
    </source>
</evidence>
<dbReference type="Proteomes" id="UP000241769">
    <property type="component" value="Unassembled WGS sequence"/>
</dbReference>
<proteinExistence type="predicted"/>
<dbReference type="AlphaFoldDB" id="A0A2P6MSS4"/>
<keyword evidence="2" id="KW-0697">Rotamase</keyword>
<dbReference type="PANTHER" id="PTHR46493">
    <property type="entry name" value="PEPTIDYL-PROLYL CIS-TRANS ISOMERASE FKBP3"/>
    <property type="match status" value="1"/>
</dbReference>
<dbReference type="InterPro" id="IPR001179">
    <property type="entry name" value="PPIase_FKBP_dom"/>
</dbReference>
<dbReference type="OrthoDB" id="1902587at2759"/>
<dbReference type="Pfam" id="PF18410">
    <property type="entry name" value="BTHB"/>
    <property type="match status" value="1"/>
</dbReference>
<dbReference type="PROSITE" id="PS50059">
    <property type="entry name" value="FKBP_PPIASE"/>
    <property type="match status" value="1"/>
</dbReference>
<feature type="region of interest" description="Disordered" evidence="3">
    <location>
        <begin position="78"/>
        <end position="127"/>
    </location>
</feature>
<protein>
    <recommendedName>
        <fullName evidence="2">peptidylprolyl isomerase</fullName>
        <ecNumber evidence="2">5.2.1.8</ecNumber>
    </recommendedName>
</protein>
<keyword evidence="6" id="KW-1185">Reference proteome</keyword>
<dbReference type="PANTHER" id="PTHR46493:SF1">
    <property type="entry name" value="PEPTIDYL-PROLYL CIS-TRANS ISOMERASE FKBP3"/>
    <property type="match status" value="1"/>
</dbReference>
<gene>
    <name evidence="5" type="ORF">PROFUN_06622</name>
</gene>
<dbReference type="InParanoid" id="A0A2P6MSS4"/>
<keyword evidence="2" id="KW-0413">Isomerase</keyword>
<evidence type="ECO:0000256" key="3">
    <source>
        <dbReference type="SAM" id="MobiDB-lite"/>
    </source>
</evidence>
<comment type="catalytic activity">
    <reaction evidence="2">
        <text>[protein]-peptidylproline (omega=180) = [protein]-peptidylproline (omega=0)</text>
        <dbReference type="Rhea" id="RHEA:16237"/>
        <dbReference type="Rhea" id="RHEA-COMP:10747"/>
        <dbReference type="Rhea" id="RHEA-COMP:10748"/>
        <dbReference type="ChEBI" id="CHEBI:83833"/>
        <dbReference type="ChEBI" id="CHEBI:83834"/>
        <dbReference type="EC" id="5.2.1.8"/>
    </reaction>
</comment>
<dbReference type="STRING" id="1890364.A0A2P6MSS4"/>
<feature type="compositionally biased region" description="Basic and acidic residues" evidence="3">
    <location>
        <begin position="78"/>
        <end position="105"/>
    </location>
</feature>
<feature type="domain" description="PPIase FKBP-type" evidence="4">
    <location>
        <begin position="128"/>
        <end position="189"/>
    </location>
</feature>